<keyword evidence="10" id="KW-1185">Reference proteome</keyword>
<dbReference type="InterPro" id="IPR023885">
    <property type="entry name" value="4Fe4S-binding_SPASM_dom"/>
</dbReference>
<dbReference type="InterPro" id="IPR013785">
    <property type="entry name" value="Aldolase_TIM"/>
</dbReference>
<comment type="caution">
    <text evidence="9">The sequence shown here is derived from an EMBL/GenBank/DDBJ whole genome shotgun (WGS) entry which is preliminary data.</text>
</comment>
<protein>
    <submittedName>
        <fullName evidence="9">Radical SAM domain protein</fullName>
    </submittedName>
</protein>
<gene>
    <name evidence="9" type="ORF">HMPREF0620_0139</name>
</gene>
<evidence type="ECO:0000256" key="4">
    <source>
        <dbReference type="ARBA" id="ARBA00022723"/>
    </source>
</evidence>
<dbReference type="InterPro" id="IPR000385">
    <property type="entry name" value="MoaA_NifB_PqqE_Fe-S-bd_CS"/>
</dbReference>
<dbReference type="Proteomes" id="UP000004946">
    <property type="component" value="Chromosome"/>
</dbReference>
<dbReference type="Gene3D" id="3.20.20.70">
    <property type="entry name" value="Aldolase class I"/>
    <property type="match status" value="1"/>
</dbReference>
<dbReference type="PATRIC" id="fig|864564.6.peg.1578"/>
<evidence type="ECO:0000256" key="5">
    <source>
        <dbReference type="ARBA" id="ARBA00023004"/>
    </source>
</evidence>
<evidence type="ECO:0000259" key="8">
    <source>
        <dbReference type="PROSITE" id="PS51918"/>
    </source>
</evidence>
<dbReference type="UniPathway" id="UPA00782"/>
<keyword evidence="6" id="KW-0411">Iron-sulfur</keyword>
<dbReference type="PROSITE" id="PS01305">
    <property type="entry name" value="MOAA_NIFB_PQQE"/>
    <property type="match status" value="1"/>
</dbReference>
<keyword evidence="2" id="KW-0004">4Fe-4S</keyword>
<dbReference type="GO" id="GO:0051539">
    <property type="term" value="F:4 iron, 4 sulfur cluster binding"/>
    <property type="evidence" value="ECO:0007669"/>
    <property type="project" value="UniProtKB-KW"/>
</dbReference>
<dbReference type="SFLD" id="SFLDG01067">
    <property type="entry name" value="SPASM/twitch_domain_containing"/>
    <property type="match status" value="1"/>
</dbReference>
<dbReference type="InterPro" id="IPR058240">
    <property type="entry name" value="rSAM_sf"/>
</dbReference>
<dbReference type="InterPro" id="IPR023867">
    <property type="entry name" value="Sulphatase_maturase_rSAM"/>
</dbReference>
<keyword evidence="4" id="KW-0479">Metal-binding</keyword>
<keyword evidence="5" id="KW-0408">Iron</keyword>
<dbReference type="Pfam" id="PF04055">
    <property type="entry name" value="Radical_SAM"/>
    <property type="match status" value="1"/>
</dbReference>
<evidence type="ECO:0000256" key="3">
    <source>
        <dbReference type="ARBA" id="ARBA00022691"/>
    </source>
</evidence>
<keyword evidence="3" id="KW-0949">S-adenosyl-L-methionine</keyword>
<dbReference type="PANTHER" id="PTHR43273">
    <property type="entry name" value="ANAEROBIC SULFATASE-MATURATING ENZYME HOMOLOG ASLB-RELATED"/>
    <property type="match status" value="1"/>
</dbReference>
<organism evidence="9 10">
    <name type="scientific">Parascardovia denticolens DSM 10105 = JCM 12538</name>
    <dbReference type="NCBI Taxonomy" id="864564"/>
    <lineage>
        <taxon>Bacteria</taxon>
        <taxon>Bacillati</taxon>
        <taxon>Actinomycetota</taxon>
        <taxon>Actinomycetes</taxon>
        <taxon>Bifidobacteriales</taxon>
        <taxon>Bifidobacteriaceae</taxon>
        <taxon>Parascardovia</taxon>
    </lineage>
</organism>
<feature type="domain" description="Radical SAM core" evidence="8">
    <location>
        <begin position="81"/>
        <end position="306"/>
    </location>
</feature>
<evidence type="ECO:0000256" key="1">
    <source>
        <dbReference type="ARBA" id="ARBA00001966"/>
    </source>
</evidence>
<evidence type="ECO:0000313" key="9">
    <source>
        <dbReference type="EMBL" id="EFT83134.1"/>
    </source>
</evidence>
<dbReference type="InterPro" id="IPR007197">
    <property type="entry name" value="rSAM"/>
</dbReference>
<evidence type="ECO:0000313" key="10">
    <source>
        <dbReference type="Proteomes" id="UP000004946"/>
    </source>
</evidence>
<dbReference type="PANTHER" id="PTHR43273:SF3">
    <property type="entry name" value="ANAEROBIC SULFATASE-MATURATING ENZYME HOMOLOG ASLB-RELATED"/>
    <property type="match status" value="1"/>
</dbReference>
<dbReference type="HOGENOM" id="CLU_009273_3_1_11"/>
<dbReference type="NCBIfam" id="TIGR04085">
    <property type="entry name" value="rSAM_more_4Fe4S"/>
    <property type="match status" value="1"/>
</dbReference>
<reference evidence="9 10" key="1">
    <citation type="submission" date="2010-12" db="EMBL/GenBank/DDBJ databases">
        <authorList>
            <person name="Muzny D."/>
            <person name="Qin X."/>
            <person name="Buhay C."/>
            <person name="Dugan-Rocha S."/>
            <person name="Ding Y."/>
            <person name="Chen G."/>
            <person name="Hawes A."/>
            <person name="Holder M."/>
            <person name="Jhangiani S."/>
            <person name="Johnson A."/>
            <person name="Khan Z."/>
            <person name="Li Z."/>
            <person name="Liu W."/>
            <person name="Liu X."/>
            <person name="Perez L."/>
            <person name="Shen H."/>
            <person name="Wang Q."/>
            <person name="Watt J."/>
            <person name="Xi L."/>
            <person name="Xin Y."/>
            <person name="Zhou J."/>
            <person name="Deng J."/>
            <person name="Jiang H."/>
            <person name="Liu Y."/>
            <person name="Qu J."/>
            <person name="Song X.-Z."/>
            <person name="Zhang L."/>
            <person name="Villasana D."/>
            <person name="Johnson A."/>
            <person name="Liu J."/>
            <person name="Liyanage D."/>
            <person name="Lorensuhewa L."/>
            <person name="Robinson T."/>
            <person name="Song A."/>
            <person name="Song B.-B."/>
            <person name="Dinh H."/>
            <person name="Thornton R."/>
            <person name="Coyle M."/>
            <person name="Francisco L."/>
            <person name="Jackson L."/>
            <person name="Javaid M."/>
            <person name="Korchina V."/>
            <person name="Kovar C."/>
            <person name="Mata R."/>
            <person name="Mathew T."/>
            <person name="Ngo R."/>
            <person name="Nguyen L."/>
            <person name="Nguyen N."/>
            <person name="Okwuonu G."/>
            <person name="Ongeri F."/>
            <person name="Pham C."/>
            <person name="Simmons D."/>
            <person name="Wilczek-Boney K."/>
            <person name="Hale W."/>
            <person name="Jakkamsetti A."/>
            <person name="Pham P."/>
            <person name="Ruth R."/>
            <person name="San Lucas F."/>
            <person name="Warren J."/>
            <person name="Zhang J."/>
            <person name="Zhao Z."/>
            <person name="Zhou C."/>
            <person name="Zhu D."/>
            <person name="Lee S."/>
            <person name="Bess C."/>
            <person name="Blankenburg K."/>
            <person name="Forbes L."/>
            <person name="Fu Q."/>
            <person name="Gubbala S."/>
            <person name="Hirani K."/>
            <person name="Jayaseelan J.C."/>
            <person name="Lara F."/>
            <person name="Munidasa M."/>
            <person name="Palculict T."/>
            <person name="Patil S."/>
            <person name="Pu L.-L."/>
            <person name="Saada N."/>
            <person name="Tang L."/>
            <person name="Weissenberger G."/>
            <person name="Zhu Y."/>
            <person name="Hemphill L."/>
            <person name="Shang Y."/>
            <person name="Youmans B."/>
            <person name="Ayvaz T."/>
            <person name="Ross M."/>
            <person name="Santibanez J."/>
            <person name="Aqrawi P."/>
            <person name="Gross S."/>
            <person name="Joshi V."/>
            <person name="Fowler G."/>
            <person name="Nazareth L."/>
            <person name="Reid J."/>
            <person name="Worley K."/>
            <person name="Petrosino J."/>
            <person name="Highlander S."/>
            <person name="Gibbs R."/>
        </authorList>
    </citation>
    <scope>NUCLEOTIDE SEQUENCE [LARGE SCALE GENOMIC DNA]</scope>
    <source>
        <strain evidence="9 10">DSM 10105</strain>
    </source>
</reference>
<evidence type="ECO:0000256" key="7">
    <source>
        <dbReference type="ARBA" id="ARBA00023601"/>
    </source>
</evidence>
<comment type="cofactor">
    <cofactor evidence="1">
        <name>[4Fe-4S] cluster</name>
        <dbReference type="ChEBI" id="CHEBI:49883"/>
    </cofactor>
</comment>
<dbReference type="SFLD" id="SFLDS00029">
    <property type="entry name" value="Radical_SAM"/>
    <property type="match status" value="1"/>
</dbReference>
<dbReference type="PROSITE" id="PS51918">
    <property type="entry name" value="RADICAL_SAM"/>
    <property type="match status" value="1"/>
</dbReference>
<sequence>MVRKMLTFRLNKYTDVFEADDELILYSYITKKHISIKKDQLDGNVITIPDQDVKHYLGTHIIENQTIGSYEEYQVLRDMARYSHSLLDVILHLNYDCNLRCPYCYQNNVDKNAIMTEETINKVCEQIVFLIAQGQYHELSLTLIGGEPTLHPRIVHEVSDKLSSLSCPISGIVVCNGTSLSDQLIEDCRRLGSFTFDITLDGAQDYHDQLRFYPNGQGSYHEIMSNIRYIQNKYPNEKITINCNLSKKNISGIKGLCDDLQSFHFNGRLIFSEVFSSPHSSYEEILNRRNSEWYEAIKIAERYGFVNDAFLRTSHLGCGMYHSDAYFIDPFGQLFSCINAIGNSAFRQTSFTNYEEASFDFARSQRIESDGLLTKHCRDCKFLPVCEGGCTYLNEEVQKWCPRWSFEHNERRVLKEHLLEGVE</sequence>
<dbReference type="SUPFAM" id="SSF102114">
    <property type="entry name" value="Radical SAM enzymes"/>
    <property type="match status" value="1"/>
</dbReference>
<dbReference type="CDD" id="cd01335">
    <property type="entry name" value="Radical_SAM"/>
    <property type="match status" value="1"/>
</dbReference>
<dbReference type="GO" id="GO:0016491">
    <property type="term" value="F:oxidoreductase activity"/>
    <property type="evidence" value="ECO:0007669"/>
    <property type="project" value="InterPro"/>
</dbReference>
<name>E6JZB9_PARDN</name>
<dbReference type="EMBL" id="AEON01000001">
    <property type="protein sequence ID" value="EFT83134.1"/>
    <property type="molecule type" value="Genomic_DNA"/>
</dbReference>
<evidence type="ECO:0000256" key="2">
    <source>
        <dbReference type="ARBA" id="ARBA00022485"/>
    </source>
</evidence>
<evidence type="ECO:0000256" key="6">
    <source>
        <dbReference type="ARBA" id="ARBA00023014"/>
    </source>
</evidence>
<accession>E6JZB9</accession>
<dbReference type="eggNOG" id="COG0641">
    <property type="taxonomic scope" value="Bacteria"/>
</dbReference>
<dbReference type="KEGG" id="pdo:PSDT_1437"/>
<dbReference type="GO" id="GO:0046872">
    <property type="term" value="F:metal ion binding"/>
    <property type="evidence" value="ECO:0007669"/>
    <property type="project" value="UniProtKB-KW"/>
</dbReference>
<dbReference type="AlphaFoldDB" id="E6JZB9"/>
<proteinExistence type="inferred from homology"/>
<comment type="similarity">
    <text evidence="7">Belongs to the radical SAM superfamily. Anaerobic sulfatase-maturating enzyme family.</text>
</comment>